<dbReference type="PANTHER" id="PTHR30399:SF1">
    <property type="entry name" value="UTP PYROPHOSPHATASE"/>
    <property type="match status" value="1"/>
</dbReference>
<dbReference type="PANTHER" id="PTHR30399">
    <property type="entry name" value="UNCHARACTERIZED PROTEIN YGJP"/>
    <property type="match status" value="1"/>
</dbReference>
<feature type="compositionally biased region" description="Basic and acidic residues" evidence="1">
    <location>
        <begin position="186"/>
        <end position="203"/>
    </location>
</feature>
<name>A0A543IJT1_9ACTN</name>
<dbReference type="AlphaFoldDB" id="A0A543IJT1"/>
<gene>
    <name evidence="3" type="ORF">FHX41_4572</name>
</gene>
<evidence type="ECO:0000313" key="4">
    <source>
        <dbReference type="Proteomes" id="UP000316706"/>
    </source>
</evidence>
<sequence length="203" mass="22989">MPPNVEVRRSARRRRTVSAYRDGDKVVVMVPSRLSKAEEEQWVATILERLRERERRRRPTDADLQARARELSRRYLDGRADPVSVRWVANQRTRWGSCTPDDRTIRLSTRLRGMPAWVVDYVLVHELVHLLIPGHGADFWELVGKYPKADRARGYLEGVAAAAHLPLEADAPDDEMARGPGPGGMHDGDELHPGGGYRREVAG</sequence>
<keyword evidence="4" id="KW-1185">Reference proteome</keyword>
<reference evidence="3 4" key="1">
    <citation type="submission" date="2019-06" db="EMBL/GenBank/DDBJ databases">
        <title>Sequencing the genomes of 1000 actinobacteria strains.</title>
        <authorList>
            <person name="Klenk H.-P."/>
        </authorList>
    </citation>
    <scope>NUCLEOTIDE SEQUENCE [LARGE SCALE GENOMIC DNA]</scope>
    <source>
        <strain evidence="3 4">DSM 45043</strain>
    </source>
</reference>
<feature type="region of interest" description="Disordered" evidence="1">
    <location>
        <begin position="168"/>
        <end position="203"/>
    </location>
</feature>
<evidence type="ECO:0000313" key="3">
    <source>
        <dbReference type="EMBL" id="TQM70831.1"/>
    </source>
</evidence>
<dbReference type="Proteomes" id="UP000316706">
    <property type="component" value="Unassembled WGS sequence"/>
</dbReference>
<proteinExistence type="predicted"/>
<organism evidence="3 4">
    <name type="scientific">Actinomadura hallensis</name>
    <dbReference type="NCBI Taxonomy" id="337895"/>
    <lineage>
        <taxon>Bacteria</taxon>
        <taxon>Bacillati</taxon>
        <taxon>Actinomycetota</taxon>
        <taxon>Actinomycetes</taxon>
        <taxon>Streptosporangiales</taxon>
        <taxon>Thermomonosporaceae</taxon>
        <taxon>Actinomadura</taxon>
    </lineage>
</organism>
<dbReference type="Pfam" id="PF01863">
    <property type="entry name" value="YgjP-like"/>
    <property type="match status" value="1"/>
</dbReference>
<dbReference type="InterPro" id="IPR002725">
    <property type="entry name" value="YgjP-like_metallopeptidase"/>
</dbReference>
<comment type="caution">
    <text evidence="3">The sequence shown here is derived from an EMBL/GenBank/DDBJ whole genome shotgun (WGS) entry which is preliminary data.</text>
</comment>
<evidence type="ECO:0000259" key="2">
    <source>
        <dbReference type="Pfam" id="PF01863"/>
    </source>
</evidence>
<accession>A0A543IJT1</accession>
<dbReference type="Gene3D" id="3.30.2010.10">
    <property type="entry name" value="Metalloproteases ('zincins'), catalytic domain"/>
    <property type="match status" value="1"/>
</dbReference>
<feature type="domain" description="YgjP-like metallopeptidase" evidence="2">
    <location>
        <begin position="88"/>
        <end position="152"/>
    </location>
</feature>
<dbReference type="CDD" id="cd07344">
    <property type="entry name" value="M48_yhfN_like"/>
    <property type="match status" value="1"/>
</dbReference>
<dbReference type="InterPro" id="IPR053136">
    <property type="entry name" value="UTP_pyrophosphatase-like"/>
</dbReference>
<evidence type="ECO:0000256" key="1">
    <source>
        <dbReference type="SAM" id="MobiDB-lite"/>
    </source>
</evidence>
<protein>
    <recommendedName>
        <fullName evidence="2">YgjP-like metallopeptidase domain-containing protein</fullName>
    </recommendedName>
</protein>
<dbReference type="EMBL" id="VFPO01000001">
    <property type="protein sequence ID" value="TQM70831.1"/>
    <property type="molecule type" value="Genomic_DNA"/>
</dbReference>